<accession>A0A7V3NTJ7</accession>
<proteinExistence type="predicted"/>
<dbReference type="EMBL" id="DTGD01000070">
    <property type="protein sequence ID" value="HGB35620.1"/>
    <property type="molecule type" value="Genomic_DNA"/>
</dbReference>
<protein>
    <submittedName>
        <fullName evidence="1">T9SS type A sorting domain-containing protein</fullName>
    </submittedName>
</protein>
<reference evidence="1" key="1">
    <citation type="journal article" date="2020" name="mSystems">
        <title>Genome- and Community-Level Interaction Insights into Carbon Utilization and Element Cycling Functions of Hydrothermarchaeota in Hydrothermal Sediment.</title>
        <authorList>
            <person name="Zhou Z."/>
            <person name="Liu Y."/>
            <person name="Xu W."/>
            <person name="Pan J."/>
            <person name="Luo Z.H."/>
            <person name="Li M."/>
        </authorList>
    </citation>
    <scope>NUCLEOTIDE SEQUENCE [LARGE SCALE GENOMIC DNA]</scope>
    <source>
        <strain evidence="1">SpSt-754</strain>
    </source>
</reference>
<organism evidence="1">
    <name type="scientific">candidate division WOR-3 bacterium</name>
    <dbReference type="NCBI Taxonomy" id="2052148"/>
    <lineage>
        <taxon>Bacteria</taxon>
        <taxon>Bacteria division WOR-3</taxon>
    </lineage>
</organism>
<dbReference type="SUPFAM" id="SSF50998">
    <property type="entry name" value="Quinoprotein alcohol dehydrogenase-like"/>
    <property type="match status" value="1"/>
</dbReference>
<dbReference type="InterPro" id="IPR011047">
    <property type="entry name" value="Quinoprotein_ADH-like_sf"/>
</dbReference>
<sequence>MKRKFAVILITSIISILHAKGYPIAWGYIYRYIDGQLVPISGAKPLILEGNPPYFPPPSTNQLFDFESDVSLFTADSNSNASKNCAINFYPLCNWSDSGFSVFDVKFFSINNRNFIALTGQYTTPLQFRFKIIEYFPESQNLSVKLDLNLPWTTRIFADPPFVYVGMREYGIKVVNFSNPESPETLTISGIRAHDICGDDQYLYVASGTGLAVINKSDFNVAYTWSDSGERNYTIAYNPATKKVYLSHRYSMVRIFDASNPPNLIVLDSIISPGDYFDVGAWNHDTLFVIRTPLMGFSLFKEDGTNCGSYEHDYGMIYPYAGIARSPYLYVCWEVQGIHKYLYSAGEFQLIGFFQPDTTWYGAVESCDIIDDSTIVIGADNKGIYILRERSVRVEECVSCKNIKINALYSSGTLKLEVPPQVGLPASIEIFTIDGKRIYSTTLNRPGLQTLKIPLASGVYLLVLKGKNRYAGKFVSVK</sequence>
<dbReference type="InterPro" id="IPR026444">
    <property type="entry name" value="Secre_tail"/>
</dbReference>
<gene>
    <name evidence="1" type="ORF">ENV38_01770</name>
</gene>
<comment type="caution">
    <text evidence="1">The sequence shown here is derived from an EMBL/GenBank/DDBJ whole genome shotgun (WGS) entry which is preliminary data.</text>
</comment>
<dbReference type="NCBIfam" id="TIGR04183">
    <property type="entry name" value="Por_Secre_tail"/>
    <property type="match status" value="1"/>
</dbReference>
<evidence type="ECO:0000313" key="1">
    <source>
        <dbReference type="EMBL" id="HGB35620.1"/>
    </source>
</evidence>
<dbReference type="AlphaFoldDB" id="A0A7V3NTJ7"/>
<name>A0A7V3NTJ7_UNCW3</name>